<comment type="function">
    <text evidence="1 6">Catalyzes the decarboxylation of orotidine 5'-monophosphate (OMP) to uridine 5'-monophosphate (UMP).</text>
</comment>
<feature type="binding site" evidence="6 8">
    <location>
        <position position="185"/>
    </location>
    <ligand>
        <name>substrate</name>
    </ligand>
</feature>
<evidence type="ECO:0000256" key="7">
    <source>
        <dbReference type="PIRSR" id="PIRSR614732-1"/>
    </source>
</evidence>
<accession>A0A7W6EBD4</accession>
<feature type="binding site" evidence="6 8">
    <location>
        <position position="194"/>
    </location>
    <ligand>
        <name>substrate</name>
    </ligand>
</feature>
<dbReference type="InterPro" id="IPR001754">
    <property type="entry name" value="OMPdeCOase_dom"/>
</dbReference>
<evidence type="ECO:0000256" key="5">
    <source>
        <dbReference type="ARBA" id="ARBA00023239"/>
    </source>
</evidence>
<dbReference type="NCBIfam" id="NF001273">
    <property type="entry name" value="PRK00230.1"/>
    <property type="match status" value="1"/>
</dbReference>
<keyword evidence="3 6" id="KW-0210">Decarboxylase</keyword>
<organism evidence="10 11">
    <name type="scientific">Aureimonas pseudogalii</name>
    <dbReference type="NCBI Taxonomy" id="1744844"/>
    <lineage>
        <taxon>Bacteria</taxon>
        <taxon>Pseudomonadati</taxon>
        <taxon>Pseudomonadota</taxon>
        <taxon>Alphaproteobacteria</taxon>
        <taxon>Hyphomicrobiales</taxon>
        <taxon>Aurantimonadaceae</taxon>
        <taxon>Aureimonas</taxon>
    </lineage>
</organism>
<dbReference type="SMART" id="SM00934">
    <property type="entry name" value="OMPdecase"/>
    <property type="match status" value="1"/>
</dbReference>
<dbReference type="RefSeq" id="WP_183199271.1">
    <property type="nucleotide sequence ID" value="NZ_JACIEK010000002.1"/>
</dbReference>
<evidence type="ECO:0000259" key="9">
    <source>
        <dbReference type="SMART" id="SM00934"/>
    </source>
</evidence>
<feature type="binding site" evidence="6 8">
    <location>
        <position position="20"/>
    </location>
    <ligand>
        <name>substrate</name>
    </ligand>
</feature>
<dbReference type="InterPro" id="IPR047596">
    <property type="entry name" value="OMPdecase_bac"/>
</dbReference>
<protein>
    <recommendedName>
        <fullName evidence="6">Orotidine 5'-phosphate decarboxylase</fullName>
        <ecNumber evidence="6">4.1.1.23</ecNumber>
    </recommendedName>
    <alternativeName>
        <fullName evidence="6">OMP decarboxylase</fullName>
        <shortName evidence="6">OMPDCase</shortName>
        <shortName evidence="6">OMPdecase</shortName>
    </alternativeName>
</protein>
<dbReference type="UniPathway" id="UPA00070">
    <property type="reaction ID" value="UER00120"/>
</dbReference>
<comment type="caution">
    <text evidence="10">The sequence shown here is derived from an EMBL/GenBank/DDBJ whole genome shotgun (WGS) entry which is preliminary data.</text>
</comment>
<reference evidence="10 11" key="1">
    <citation type="submission" date="2020-08" db="EMBL/GenBank/DDBJ databases">
        <title>Genomic Encyclopedia of Type Strains, Phase IV (KMG-IV): sequencing the most valuable type-strain genomes for metagenomic binning, comparative biology and taxonomic classification.</title>
        <authorList>
            <person name="Goeker M."/>
        </authorList>
    </citation>
    <scope>NUCLEOTIDE SEQUENCE [LARGE SCALE GENOMIC DNA]</scope>
    <source>
        <strain evidence="10 11">DSM 102238</strain>
    </source>
</reference>
<comment type="similarity">
    <text evidence="6">Belongs to the OMP decarboxylase family. Type 1 subfamily.</text>
</comment>
<evidence type="ECO:0000256" key="6">
    <source>
        <dbReference type="HAMAP-Rule" id="MF_01200"/>
    </source>
</evidence>
<feature type="binding site" evidence="6 8">
    <location>
        <position position="214"/>
    </location>
    <ligand>
        <name>substrate</name>
    </ligand>
</feature>
<feature type="binding site" evidence="6 8">
    <location>
        <position position="215"/>
    </location>
    <ligand>
        <name>substrate</name>
    </ligand>
</feature>
<evidence type="ECO:0000256" key="8">
    <source>
        <dbReference type="PIRSR" id="PIRSR614732-2"/>
    </source>
</evidence>
<feature type="active site" description="For OMPdecase activity" evidence="7">
    <location>
        <position position="74"/>
    </location>
</feature>
<evidence type="ECO:0000256" key="1">
    <source>
        <dbReference type="ARBA" id="ARBA00002356"/>
    </source>
</evidence>
<feature type="active site" description="Proton donor" evidence="6">
    <location>
        <position position="71"/>
    </location>
</feature>
<dbReference type="EMBL" id="JACIEK010000002">
    <property type="protein sequence ID" value="MBB3997734.1"/>
    <property type="molecule type" value="Genomic_DNA"/>
</dbReference>
<feature type="domain" description="Orotidine 5'-phosphate decarboxylase" evidence="9">
    <location>
        <begin position="14"/>
        <end position="230"/>
    </location>
</feature>
<dbReference type="HAMAP" id="MF_01200_B">
    <property type="entry name" value="OMPdecase_type1_B"/>
    <property type="match status" value="1"/>
</dbReference>
<keyword evidence="5 6" id="KW-0456">Lyase</keyword>
<dbReference type="Gene3D" id="3.20.20.70">
    <property type="entry name" value="Aldolase class I"/>
    <property type="match status" value="1"/>
</dbReference>
<feature type="binding site" evidence="6 8">
    <location>
        <position position="124"/>
    </location>
    <ligand>
        <name>substrate</name>
    </ligand>
</feature>
<feature type="active site" description="For OMPdecase activity" evidence="7">
    <location>
        <position position="69"/>
    </location>
</feature>
<keyword evidence="4 6" id="KW-0665">Pyrimidine biosynthesis</keyword>
<dbReference type="GO" id="GO:0004590">
    <property type="term" value="F:orotidine-5'-phosphate decarboxylase activity"/>
    <property type="evidence" value="ECO:0007669"/>
    <property type="project" value="UniProtKB-UniRule"/>
</dbReference>
<dbReference type="PANTHER" id="PTHR32119">
    <property type="entry name" value="OROTIDINE 5'-PHOSPHATE DECARBOXYLASE"/>
    <property type="match status" value="1"/>
</dbReference>
<proteinExistence type="inferred from homology"/>
<evidence type="ECO:0000313" key="11">
    <source>
        <dbReference type="Proteomes" id="UP000542776"/>
    </source>
</evidence>
<dbReference type="Proteomes" id="UP000542776">
    <property type="component" value="Unassembled WGS sequence"/>
</dbReference>
<evidence type="ECO:0000256" key="4">
    <source>
        <dbReference type="ARBA" id="ARBA00022975"/>
    </source>
</evidence>
<dbReference type="NCBIfam" id="TIGR01740">
    <property type="entry name" value="pyrF"/>
    <property type="match status" value="1"/>
</dbReference>
<evidence type="ECO:0000256" key="2">
    <source>
        <dbReference type="ARBA" id="ARBA00004861"/>
    </source>
</evidence>
<dbReference type="CDD" id="cd04725">
    <property type="entry name" value="OMP_decarboxylase_like"/>
    <property type="match status" value="1"/>
</dbReference>
<dbReference type="Pfam" id="PF00215">
    <property type="entry name" value="OMPdecase"/>
    <property type="match status" value="1"/>
</dbReference>
<dbReference type="EC" id="4.1.1.23" evidence="6"/>
<comment type="catalytic activity">
    <reaction evidence="6">
        <text>orotidine 5'-phosphate + H(+) = UMP + CO2</text>
        <dbReference type="Rhea" id="RHEA:11596"/>
        <dbReference type="ChEBI" id="CHEBI:15378"/>
        <dbReference type="ChEBI" id="CHEBI:16526"/>
        <dbReference type="ChEBI" id="CHEBI:57538"/>
        <dbReference type="ChEBI" id="CHEBI:57865"/>
        <dbReference type="EC" id="4.1.1.23"/>
    </reaction>
</comment>
<dbReference type="GO" id="GO:0044205">
    <property type="term" value="P:'de novo' UMP biosynthetic process"/>
    <property type="evidence" value="ECO:0007669"/>
    <property type="project" value="UniProtKB-UniRule"/>
</dbReference>
<dbReference type="SUPFAM" id="SSF51366">
    <property type="entry name" value="Ribulose-phoshate binding barrel"/>
    <property type="match status" value="1"/>
</dbReference>
<dbReference type="InterPro" id="IPR011060">
    <property type="entry name" value="RibuloseP-bd_barrel"/>
</dbReference>
<keyword evidence="11" id="KW-1185">Reference proteome</keyword>
<dbReference type="GO" id="GO:0006207">
    <property type="term" value="P:'de novo' pyrimidine nucleobase biosynthetic process"/>
    <property type="evidence" value="ECO:0007669"/>
    <property type="project" value="InterPro"/>
</dbReference>
<comment type="pathway">
    <text evidence="2 6">Pyrimidine metabolism; UMP biosynthesis via de novo pathway; UMP from orotate: step 2/2.</text>
</comment>
<evidence type="ECO:0000313" key="10">
    <source>
        <dbReference type="EMBL" id="MBB3997734.1"/>
    </source>
</evidence>
<evidence type="ECO:0000256" key="3">
    <source>
        <dbReference type="ARBA" id="ARBA00022793"/>
    </source>
</evidence>
<dbReference type="PANTHER" id="PTHR32119:SF2">
    <property type="entry name" value="OROTIDINE 5'-PHOSPHATE DECARBOXYLASE"/>
    <property type="match status" value="1"/>
</dbReference>
<feature type="binding site" evidence="6 8">
    <location>
        <position position="42"/>
    </location>
    <ligand>
        <name>substrate</name>
    </ligand>
</feature>
<feature type="binding site" evidence="6">
    <location>
        <begin position="69"/>
        <end position="78"/>
    </location>
    <ligand>
        <name>substrate</name>
    </ligand>
</feature>
<comment type="subunit">
    <text evidence="6">Homodimer.</text>
</comment>
<sequence>MILPSQTLLQPADRLIVGLDVSDRRSAESIVAELGDTVRVYKVGYQLGYAGGLDFVGELVRAGKRVFLDLKLHDIGNIVEKGIAGIAGLGVAMTTVHATPQVMRAAARGAEGSGLLVLAVTVLTSLSEDDLREMGHTETAAALVERRTRQAMEAGIGGIVASAAEAAAVRAIVGPDRAVVTPGIRPAGSAAGDQTRVMTPREAIAAGASHLVVGRPILDAPDRLAAARAILAEMA</sequence>
<name>A0A7W6EBD4_9HYPH</name>
<gene>
    <name evidence="6" type="primary">pyrF</name>
    <name evidence="10" type="ORF">GGR04_001570</name>
</gene>
<feature type="active site" description="For OMPdecase activity" evidence="7">
    <location>
        <position position="71"/>
    </location>
</feature>
<dbReference type="AlphaFoldDB" id="A0A7W6EBD4"/>
<dbReference type="InterPro" id="IPR014732">
    <property type="entry name" value="OMPdecase"/>
</dbReference>
<dbReference type="GO" id="GO:0005829">
    <property type="term" value="C:cytosol"/>
    <property type="evidence" value="ECO:0007669"/>
    <property type="project" value="TreeGrafter"/>
</dbReference>
<dbReference type="InterPro" id="IPR013785">
    <property type="entry name" value="Aldolase_TIM"/>
</dbReference>